<dbReference type="Proteomes" id="UP000078431">
    <property type="component" value="Unassembled WGS sequence"/>
</dbReference>
<accession>A0AA91EH02</accession>
<keyword evidence="1" id="KW-0812">Transmembrane</keyword>
<keyword evidence="3" id="KW-1185">Reference proteome</keyword>
<reference evidence="2 3" key="1">
    <citation type="submission" date="2016-04" db="EMBL/GenBank/DDBJ databases">
        <title>ATOL: Assembling a taxonomically balanced genome-scale reconstruction of the evolutionary history of the Enterobacteriaceae.</title>
        <authorList>
            <person name="Plunkett G.III."/>
            <person name="Neeno-Eckwall E.C."/>
            <person name="Glasner J.D."/>
            <person name="Perna N.T."/>
        </authorList>
    </citation>
    <scope>NUCLEOTIDE SEQUENCE [LARGE SCALE GENOMIC DNA]</scope>
    <source>
        <strain evidence="2 3">ATCC 12841</strain>
    </source>
</reference>
<dbReference type="AlphaFoldDB" id="A0AA91EH02"/>
<comment type="caution">
    <text evidence="2">The sequence shown here is derived from an EMBL/GenBank/DDBJ whole genome shotgun (WGS) entry which is preliminary data.</text>
</comment>
<gene>
    <name evidence="2" type="ORF">M993_03764</name>
</gene>
<protein>
    <submittedName>
        <fullName evidence="2">Uncharacterized protein</fullName>
    </submittedName>
</protein>
<dbReference type="EMBL" id="LXEX01000055">
    <property type="protein sequence ID" value="OAT57591.1"/>
    <property type="molecule type" value="Genomic_DNA"/>
</dbReference>
<evidence type="ECO:0000256" key="1">
    <source>
        <dbReference type="SAM" id="Phobius"/>
    </source>
</evidence>
<sequence>MGEKMVSMPQAVNEFIASNASIFVQGGSNSATGLLAATKLLSQMMMREAQTMAFSDAFLLISILLCIAFMLVPVMDRKR</sequence>
<feature type="transmembrane region" description="Helical" evidence="1">
    <location>
        <begin position="53"/>
        <end position="75"/>
    </location>
</feature>
<organism evidence="2 3">
    <name type="scientific">Obesumbacterium proteus ATCC 12841</name>
    <dbReference type="NCBI Taxonomy" id="1354268"/>
    <lineage>
        <taxon>Bacteria</taxon>
        <taxon>Pseudomonadati</taxon>
        <taxon>Pseudomonadota</taxon>
        <taxon>Gammaproteobacteria</taxon>
        <taxon>Enterobacterales</taxon>
        <taxon>Hafniaceae</taxon>
        <taxon>Obesumbacterium</taxon>
    </lineage>
</organism>
<proteinExistence type="predicted"/>
<keyword evidence="1" id="KW-1133">Transmembrane helix</keyword>
<evidence type="ECO:0000313" key="2">
    <source>
        <dbReference type="EMBL" id="OAT57591.1"/>
    </source>
</evidence>
<keyword evidence="1" id="KW-0472">Membrane</keyword>
<name>A0AA91EH02_9GAMM</name>
<evidence type="ECO:0000313" key="3">
    <source>
        <dbReference type="Proteomes" id="UP000078431"/>
    </source>
</evidence>